<dbReference type="Proteomes" id="UP000828390">
    <property type="component" value="Unassembled WGS sequence"/>
</dbReference>
<protein>
    <submittedName>
        <fullName evidence="1">Uncharacterized protein</fullName>
    </submittedName>
</protein>
<evidence type="ECO:0000313" key="2">
    <source>
        <dbReference type="Proteomes" id="UP000828390"/>
    </source>
</evidence>
<reference evidence="1" key="1">
    <citation type="journal article" date="2019" name="bioRxiv">
        <title>The Genome of the Zebra Mussel, Dreissena polymorpha: A Resource for Invasive Species Research.</title>
        <authorList>
            <person name="McCartney M.A."/>
            <person name="Auch B."/>
            <person name="Kono T."/>
            <person name="Mallez S."/>
            <person name="Zhang Y."/>
            <person name="Obille A."/>
            <person name="Becker A."/>
            <person name="Abrahante J.E."/>
            <person name="Garbe J."/>
            <person name="Badalamenti J.P."/>
            <person name="Herman A."/>
            <person name="Mangelson H."/>
            <person name="Liachko I."/>
            <person name="Sullivan S."/>
            <person name="Sone E.D."/>
            <person name="Koren S."/>
            <person name="Silverstein K.A.T."/>
            <person name="Beckman K.B."/>
            <person name="Gohl D.M."/>
        </authorList>
    </citation>
    <scope>NUCLEOTIDE SEQUENCE</scope>
    <source>
        <strain evidence="1">Duluth1</strain>
        <tissue evidence="1">Whole animal</tissue>
    </source>
</reference>
<proteinExistence type="predicted"/>
<evidence type="ECO:0000313" key="1">
    <source>
        <dbReference type="EMBL" id="KAH3850215.1"/>
    </source>
</evidence>
<sequence length="92" mass="10191">MNNGDLKGVAKQHGHFYVLAQVSPACSPVAIPSNLVCESWHISSDIELRRPVWNGVANDSHILKGIDDNGIEIPTNEYMSVLLPNECKIYMQ</sequence>
<dbReference type="AlphaFoldDB" id="A0A9D4R1W2"/>
<gene>
    <name evidence="1" type="ORF">DPMN_092622</name>
</gene>
<name>A0A9D4R1W2_DREPO</name>
<reference evidence="1" key="2">
    <citation type="submission" date="2020-11" db="EMBL/GenBank/DDBJ databases">
        <authorList>
            <person name="McCartney M.A."/>
            <person name="Auch B."/>
            <person name="Kono T."/>
            <person name="Mallez S."/>
            <person name="Becker A."/>
            <person name="Gohl D.M."/>
            <person name="Silverstein K.A.T."/>
            <person name="Koren S."/>
            <person name="Bechman K.B."/>
            <person name="Herman A."/>
            <person name="Abrahante J.E."/>
            <person name="Garbe J."/>
        </authorList>
    </citation>
    <scope>NUCLEOTIDE SEQUENCE</scope>
    <source>
        <strain evidence="1">Duluth1</strain>
        <tissue evidence="1">Whole animal</tissue>
    </source>
</reference>
<keyword evidence="2" id="KW-1185">Reference proteome</keyword>
<dbReference type="EMBL" id="JAIWYP010000003">
    <property type="protein sequence ID" value="KAH3850215.1"/>
    <property type="molecule type" value="Genomic_DNA"/>
</dbReference>
<accession>A0A9D4R1W2</accession>
<organism evidence="1 2">
    <name type="scientific">Dreissena polymorpha</name>
    <name type="common">Zebra mussel</name>
    <name type="synonym">Mytilus polymorpha</name>
    <dbReference type="NCBI Taxonomy" id="45954"/>
    <lineage>
        <taxon>Eukaryota</taxon>
        <taxon>Metazoa</taxon>
        <taxon>Spiralia</taxon>
        <taxon>Lophotrochozoa</taxon>
        <taxon>Mollusca</taxon>
        <taxon>Bivalvia</taxon>
        <taxon>Autobranchia</taxon>
        <taxon>Heteroconchia</taxon>
        <taxon>Euheterodonta</taxon>
        <taxon>Imparidentia</taxon>
        <taxon>Neoheterodontei</taxon>
        <taxon>Myida</taxon>
        <taxon>Dreissenoidea</taxon>
        <taxon>Dreissenidae</taxon>
        <taxon>Dreissena</taxon>
    </lineage>
</organism>
<comment type="caution">
    <text evidence="1">The sequence shown here is derived from an EMBL/GenBank/DDBJ whole genome shotgun (WGS) entry which is preliminary data.</text>
</comment>